<gene>
    <name evidence="4" type="ORF">ATK36_0285</name>
</gene>
<feature type="compositionally biased region" description="Basic residues" evidence="1">
    <location>
        <begin position="607"/>
        <end position="621"/>
    </location>
</feature>
<dbReference type="SUPFAM" id="SSF53098">
    <property type="entry name" value="Ribonuclease H-like"/>
    <property type="match status" value="1"/>
</dbReference>
<dbReference type="Pfam" id="PF01609">
    <property type="entry name" value="DDE_Tnp_1"/>
    <property type="match status" value="1"/>
</dbReference>
<feature type="domain" description="Transposase IS4 N-terminal" evidence="3">
    <location>
        <begin position="23"/>
        <end position="118"/>
    </location>
</feature>
<organism evidence="4 5">
    <name type="scientific">Amycolatopsis sulphurea</name>
    <dbReference type="NCBI Taxonomy" id="76022"/>
    <lineage>
        <taxon>Bacteria</taxon>
        <taxon>Bacillati</taxon>
        <taxon>Actinomycetota</taxon>
        <taxon>Actinomycetes</taxon>
        <taxon>Pseudonocardiales</taxon>
        <taxon>Pseudonocardiaceae</taxon>
        <taxon>Amycolatopsis</taxon>
    </lineage>
</organism>
<sequence>MSVHGVMPSGWSSPVGRLLSQAGLGLLSWVVPPALVDEALAVAGRDERRFRALPSRLGVYFVLALCLLRTKSGNATIRAMFSQESLPRLSVLGWWPPASTALTKLRDRIGVVPFQLLFGALARAAPTRNRPWSHAFGLEVCAWDGTEVEPADTAANREHFPPHHRTGVARGPSKIRVLVLLSCGSRRLLGAVTGPLSQGEPTLAYQLLPRLHDRMLLLADRCFLGYPLWTAARERGAHLLWRAKQNTPKLPVQHALPDGSWLSTLHAPADARRWARNVRRNKQRGHRPPTPRPINGIVVRVVEALITVTVDGVTRTEKYRLVTSLLDPAHAPAGQLVALYARRWTAETGIKEIKTTLLAKRPLRGHTPIRAQQELWATLIVYQAIRLLISHAALTQNLDPSRISFTSARDAAEHAITTTPADTSRHLQWVAQDLCRQLITVHTHHRVYPRALKRTTTRYPHRSKTPQPTSTKASYQVHILPTAETTPPTTTKPTPHQPRTDLSSWHWSRVCEGALHGLRVREGPLHRPSIATGIVSAGSVCSTSRTVASSLSLVAKDSPAGIPPRRTRGRPGGGPRPSAPRHPIARRSAAARATVSPPVSRIAASSHPRRSVRRHPRHPRFRGGGGPDLAATKAEGARRNRLGVERVVERIRESGHEVVPRAVDIAIALMSDGVHGSLVTEAGWPPGEYESWLAAALVANLLATPET</sequence>
<feature type="compositionally biased region" description="Low complexity" evidence="1">
    <location>
        <begin position="481"/>
        <end position="494"/>
    </location>
</feature>
<evidence type="ECO:0000259" key="2">
    <source>
        <dbReference type="Pfam" id="PF01609"/>
    </source>
</evidence>
<dbReference type="GO" id="GO:0004803">
    <property type="term" value="F:transposase activity"/>
    <property type="evidence" value="ECO:0007669"/>
    <property type="project" value="InterPro"/>
</dbReference>
<evidence type="ECO:0000256" key="1">
    <source>
        <dbReference type="SAM" id="MobiDB-lite"/>
    </source>
</evidence>
<keyword evidence="5" id="KW-1185">Reference proteome</keyword>
<dbReference type="PANTHER" id="PTHR37529:SF1">
    <property type="entry name" value="TRANSPOSASE INSG FOR INSERTION SEQUENCE ELEMENT IS4-RELATED"/>
    <property type="match status" value="1"/>
</dbReference>
<dbReference type="AlphaFoldDB" id="A0A2A9G1M9"/>
<feature type="region of interest" description="Disordered" evidence="1">
    <location>
        <begin position="555"/>
        <end position="637"/>
    </location>
</feature>
<dbReference type="PANTHER" id="PTHR37529">
    <property type="entry name" value="TRANSPOSASE INSG FOR INSERTION SEQUENCE ELEMENT IS4-RELATED"/>
    <property type="match status" value="1"/>
</dbReference>
<comment type="caution">
    <text evidence="4">The sequence shown here is derived from an EMBL/GenBank/DDBJ whole genome shotgun (WGS) entry which is preliminary data.</text>
</comment>
<dbReference type="InterPro" id="IPR012337">
    <property type="entry name" value="RNaseH-like_sf"/>
</dbReference>
<dbReference type="Gene3D" id="3.90.350.10">
    <property type="entry name" value="Transposase Inhibitor Protein From Tn5, Chain A, domain 1"/>
    <property type="match status" value="1"/>
</dbReference>
<dbReference type="EMBL" id="PDJK01000001">
    <property type="protein sequence ID" value="PFG56762.1"/>
    <property type="molecule type" value="Genomic_DNA"/>
</dbReference>
<proteinExistence type="predicted"/>
<feature type="region of interest" description="Disordered" evidence="1">
    <location>
        <begin position="481"/>
        <end position="502"/>
    </location>
</feature>
<feature type="domain" description="Transposase IS4-like" evidence="2">
    <location>
        <begin position="179"/>
        <end position="382"/>
    </location>
</feature>
<dbReference type="NCBIfam" id="NF033592">
    <property type="entry name" value="transpos_IS4_1"/>
    <property type="match status" value="1"/>
</dbReference>
<dbReference type="GO" id="GO:0003677">
    <property type="term" value="F:DNA binding"/>
    <property type="evidence" value="ECO:0007669"/>
    <property type="project" value="InterPro"/>
</dbReference>
<dbReference type="Pfam" id="PF13006">
    <property type="entry name" value="Nterm_IS4"/>
    <property type="match status" value="1"/>
</dbReference>
<name>A0A2A9G1M9_9PSEU</name>
<evidence type="ECO:0000313" key="5">
    <source>
        <dbReference type="Proteomes" id="UP000243542"/>
    </source>
</evidence>
<dbReference type="GO" id="GO:0006313">
    <property type="term" value="P:DNA transposition"/>
    <property type="evidence" value="ECO:0007669"/>
    <property type="project" value="InterPro"/>
</dbReference>
<feature type="compositionally biased region" description="Low complexity" evidence="1">
    <location>
        <begin position="586"/>
        <end position="600"/>
    </location>
</feature>
<dbReference type="Proteomes" id="UP000243542">
    <property type="component" value="Unassembled WGS sequence"/>
</dbReference>
<dbReference type="InterPro" id="IPR002559">
    <property type="entry name" value="Transposase_11"/>
</dbReference>
<dbReference type="InterPro" id="IPR047952">
    <property type="entry name" value="Transpos_IS4"/>
</dbReference>
<accession>A0A2A9G1M9</accession>
<protein>
    <submittedName>
        <fullName evidence="4">DDE family transposase</fullName>
    </submittedName>
</protein>
<reference evidence="4 5" key="1">
    <citation type="submission" date="2017-10" db="EMBL/GenBank/DDBJ databases">
        <title>Sequencing the genomes of 1000 actinobacteria strains.</title>
        <authorList>
            <person name="Klenk H.-P."/>
        </authorList>
    </citation>
    <scope>NUCLEOTIDE SEQUENCE [LARGE SCALE GENOMIC DNA]</scope>
    <source>
        <strain evidence="4 5">DSM 46092</strain>
    </source>
</reference>
<dbReference type="InterPro" id="IPR024473">
    <property type="entry name" value="Transposases_IS4_N"/>
</dbReference>
<evidence type="ECO:0000259" key="3">
    <source>
        <dbReference type="Pfam" id="PF13006"/>
    </source>
</evidence>
<evidence type="ECO:0000313" key="4">
    <source>
        <dbReference type="EMBL" id="PFG56762.1"/>
    </source>
</evidence>